<comment type="caution">
    <text evidence="6">The sequence shown here is derived from an EMBL/GenBank/DDBJ whole genome shotgun (WGS) entry which is preliminary data.</text>
</comment>
<evidence type="ECO:0000256" key="1">
    <source>
        <dbReference type="ARBA" id="ARBA00009437"/>
    </source>
</evidence>
<dbReference type="InterPro" id="IPR036390">
    <property type="entry name" value="WH_DNA-bd_sf"/>
</dbReference>
<dbReference type="RefSeq" id="WP_165302958.1">
    <property type="nucleotide sequence ID" value="NZ_JAAKZZ010000687.1"/>
</dbReference>
<dbReference type="InterPro" id="IPR000847">
    <property type="entry name" value="LysR_HTH_N"/>
</dbReference>
<dbReference type="Pfam" id="PF03466">
    <property type="entry name" value="LysR_substrate"/>
    <property type="match status" value="1"/>
</dbReference>
<dbReference type="EMBL" id="JAAKZZ010000687">
    <property type="protein sequence ID" value="NGO73302.1"/>
    <property type="molecule type" value="Genomic_DNA"/>
</dbReference>
<dbReference type="Gene3D" id="3.40.190.10">
    <property type="entry name" value="Periplasmic binding protein-like II"/>
    <property type="match status" value="2"/>
</dbReference>
<evidence type="ECO:0000313" key="6">
    <source>
        <dbReference type="EMBL" id="NGO73302.1"/>
    </source>
</evidence>
<dbReference type="PANTHER" id="PTHR30126:SF39">
    <property type="entry name" value="HTH-TYPE TRANSCRIPTIONAL REGULATOR CYSL"/>
    <property type="match status" value="1"/>
</dbReference>
<accession>A0A6G4X833</accession>
<proteinExistence type="inferred from homology"/>
<dbReference type="PROSITE" id="PS50931">
    <property type="entry name" value="HTH_LYSR"/>
    <property type="match status" value="1"/>
</dbReference>
<dbReference type="AlphaFoldDB" id="A0A6G4X833"/>
<reference evidence="6 7" key="1">
    <citation type="submission" date="2020-02" db="EMBL/GenBank/DDBJ databases">
        <title>Whole-genome analyses of novel actinobacteria.</title>
        <authorList>
            <person name="Sahin N."/>
            <person name="Tatar D."/>
        </authorList>
    </citation>
    <scope>NUCLEOTIDE SEQUENCE [LARGE SCALE GENOMIC DNA]</scope>
    <source>
        <strain evidence="6 7">SB3404</strain>
    </source>
</reference>
<keyword evidence="2" id="KW-0805">Transcription regulation</keyword>
<dbReference type="SUPFAM" id="SSF53850">
    <property type="entry name" value="Periplasmic binding protein-like II"/>
    <property type="match status" value="1"/>
</dbReference>
<evidence type="ECO:0000256" key="3">
    <source>
        <dbReference type="ARBA" id="ARBA00023125"/>
    </source>
</evidence>
<evidence type="ECO:0000259" key="5">
    <source>
        <dbReference type="PROSITE" id="PS50931"/>
    </source>
</evidence>
<dbReference type="GO" id="GO:0003700">
    <property type="term" value="F:DNA-binding transcription factor activity"/>
    <property type="evidence" value="ECO:0007669"/>
    <property type="project" value="InterPro"/>
</dbReference>
<evidence type="ECO:0000313" key="7">
    <source>
        <dbReference type="Proteomes" id="UP000477722"/>
    </source>
</evidence>
<keyword evidence="4" id="KW-0804">Transcription</keyword>
<sequence length="319" mass="34472">MYDLHRLRLLRELKHRGTLAAVAAAHSYSPSSVSQQLSLLERETGVQLLERVGRRVRLTAQAEILVGHAEAVLERLERARADIAASLTELAGTVRIATFQTAALSLLPGALTALRAAHPRLRVHVSQLEPEDALPALVARDVDLALTEEYPGRPRPRPAGVEMDELCEDRLRLACARPGTGLRPAGPLSALRDRADSPWVMEPAGTAARDWAVALCREAGFEPDVRFESPDLLLQLRLVERGHAVAFLPDLVWGTGSASVGLYELPPGRRARKLFTAVREGSSRHPAVLACRAALVRAVQGTAEQPEAGAGQPDGTGER</sequence>
<comment type="similarity">
    <text evidence="1">Belongs to the LysR transcriptional regulatory family.</text>
</comment>
<protein>
    <submittedName>
        <fullName evidence="6">LysR family transcriptional regulator</fullName>
    </submittedName>
</protein>
<dbReference type="PANTHER" id="PTHR30126">
    <property type="entry name" value="HTH-TYPE TRANSCRIPTIONAL REGULATOR"/>
    <property type="match status" value="1"/>
</dbReference>
<name>A0A6G4X833_9ACTN</name>
<keyword evidence="3" id="KW-0238">DNA-binding</keyword>
<gene>
    <name evidence="6" type="ORF">G5C65_34230</name>
</gene>
<feature type="domain" description="HTH lysR-type" evidence="5">
    <location>
        <begin position="1"/>
        <end position="59"/>
    </location>
</feature>
<dbReference type="Proteomes" id="UP000477722">
    <property type="component" value="Unassembled WGS sequence"/>
</dbReference>
<evidence type="ECO:0000256" key="4">
    <source>
        <dbReference type="ARBA" id="ARBA00023163"/>
    </source>
</evidence>
<keyword evidence="7" id="KW-1185">Reference proteome</keyword>
<dbReference type="SUPFAM" id="SSF46785">
    <property type="entry name" value="Winged helix' DNA-binding domain"/>
    <property type="match status" value="1"/>
</dbReference>
<organism evidence="6 7">
    <name type="scientific">Streptomyces boncukensis</name>
    <dbReference type="NCBI Taxonomy" id="2711219"/>
    <lineage>
        <taxon>Bacteria</taxon>
        <taxon>Bacillati</taxon>
        <taxon>Actinomycetota</taxon>
        <taxon>Actinomycetes</taxon>
        <taxon>Kitasatosporales</taxon>
        <taxon>Streptomycetaceae</taxon>
        <taxon>Streptomyces</taxon>
    </lineage>
</organism>
<evidence type="ECO:0000256" key="2">
    <source>
        <dbReference type="ARBA" id="ARBA00023015"/>
    </source>
</evidence>
<dbReference type="Pfam" id="PF00126">
    <property type="entry name" value="HTH_1"/>
    <property type="match status" value="1"/>
</dbReference>
<dbReference type="InterPro" id="IPR005119">
    <property type="entry name" value="LysR_subst-bd"/>
</dbReference>
<dbReference type="InterPro" id="IPR036388">
    <property type="entry name" value="WH-like_DNA-bd_sf"/>
</dbReference>
<dbReference type="GO" id="GO:0000976">
    <property type="term" value="F:transcription cis-regulatory region binding"/>
    <property type="evidence" value="ECO:0007669"/>
    <property type="project" value="TreeGrafter"/>
</dbReference>
<dbReference type="Gene3D" id="1.10.10.10">
    <property type="entry name" value="Winged helix-like DNA-binding domain superfamily/Winged helix DNA-binding domain"/>
    <property type="match status" value="1"/>
</dbReference>